<keyword evidence="3" id="KW-1185">Reference proteome</keyword>
<dbReference type="InterPro" id="IPR012340">
    <property type="entry name" value="NA-bd_OB-fold"/>
</dbReference>
<dbReference type="RefSeq" id="WP_290259556.1">
    <property type="nucleotide sequence ID" value="NZ_JAUFQG010000004.1"/>
</dbReference>
<dbReference type="EMBL" id="JBHSCX010000003">
    <property type="protein sequence ID" value="MFC4361512.1"/>
    <property type="molecule type" value="Genomic_DNA"/>
</dbReference>
<name>A0ABV8V3L0_9GAMM</name>
<protein>
    <submittedName>
        <fullName evidence="2">NfeD family protein</fullName>
    </submittedName>
</protein>
<gene>
    <name evidence="2" type="ORF">ACFOX3_04310</name>
</gene>
<keyword evidence="1" id="KW-1133">Transmembrane helix</keyword>
<organism evidence="2 3">
    <name type="scientific">Simiduia curdlanivorans</name>
    <dbReference type="NCBI Taxonomy" id="1492769"/>
    <lineage>
        <taxon>Bacteria</taxon>
        <taxon>Pseudomonadati</taxon>
        <taxon>Pseudomonadota</taxon>
        <taxon>Gammaproteobacteria</taxon>
        <taxon>Cellvibrionales</taxon>
        <taxon>Cellvibrionaceae</taxon>
        <taxon>Simiduia</taxon>
    </lineage>
</organism>
<dbReference type="InterPro" id="IPR052165">
    <property type="entry name" value="Membrane_assoc_protease"/>
</dbReference>
<comment type="caution">
    <text evidence="2">The sequence shown here is derived from an EMBL/GenBank/DDBJ whole genome shotgun (WGS) entry which is preliminary data.</text>
</comment>
<feature type="transmembrane region" description="Helical" evidence="1">
    <location>
        <begin position="12"/>
        <end position="37"/>
    </location>
</feature>
<keyword evidence="1" id="KW-0472">Membrane</keyword>
<keyword evidence="1" id="KW-0812">Transmembrane</keyword>
<evidence type="ECO:0000313" key="2">
    <source>
        <dbReference type="EMBL" id="MFC4361512.1"/>
    </source>
</evidence>
<feature type="transmembrane region" description="Helical" evidence="1">
    <location>
        <begin position="57"/>
        <end position="76"/>
    </location>
</feature>
<sequence length="157" mass="16553">MLDYIVNHQTEFWLVVGVALLALEVLLGFAAGVFLFAGLGALITGVLMLVGVLPETWIAGISMTGISAAVVTAILWQPLKKLQGKAVAEKDNSSDLVGYEFVLATDLSPLVPGQIQYSGVSWKVVLDPRSGVQQISAGQTVTVSSVEVGVFKVKPLV</sequence>
<reference evidence="3" key="1">
    <citation type="journal article" date="2019" name="Int. J. Syst. Evol. Microbiol.">
        <title>The Global Catalogue of Microorganisms (GCM) 10K type strain sequencing project: providing services to taxonomists for standard genome sequencing and annotation.</title>
        <authorList>
            <consortium name="The Broad Institute Genomics Platform"/>
            <consortium name="The Broad Institute Genome Sequencing Center for Infectious Disease"/>
            <person name="Wu L."/>
            <person name="Ma J."/>
        </authorList>
    </citation>
    <scope>NUCLEOTIDE SEQUENCE [LARGE SCALE GENOMIC DNA]</scope>
    <source>
        <strain evidence="3">CECT 8570</strain>
    </source>
</reference>
<dbReference type="Proteomes" id="UP001595840">
    <property type="component" value="Unassembled WGS sequence"/>
</dbReference>
<accession>A0ABV8V3L0</accession>
<dbReference type="PANTHER" id="PTHR33507:SF3">
    <property type="entry name" value="INNER MEMBRANE PROTEIN YBBJ"/>
    <property type="match status" value="1"/>
</dbReference>
<evidence type="ECO:0000256" key="1">
    <source>
        <dbReference type="SAM" id="Phobius"/>
    </source>
</evidence>
<dbReference type="PANTHER" id="PTHR33507">
    <property type="entry name" value="INNER MEMBRANE PROTEIN YBBJ"/>
    <property type="match status" value="1"/>
</dbReference>
<evidence type="ECO:0000313" key="3">
    <source>
        <dbReference type="Proteomes" id="UP001595840"/>
    </source>
</evidence>
<dbReference type="Gene3D" id="2.40.50.140">
    <property type="entry name" value="Nucleic acid-binding proteins"/>
    <property type="match status" value="1"/>
</dbReference>
<proteinExistence type="predicted"/>